<dbReference type="GeneID" id="82148337"/>
<dbReference type="RefSeq" id="WP_135469831.1">
    <property type="nucleotide sequence ID" value="NZ_CASJDB010000045.1"/>
</dbReference>
<reference evidence="2 3" key="1">
    <citation type="submission" date="2019-02" db="EMBL/GenBank/DDBJ databases">
        <title>Isolation and identification of novel species under the genus Muribaculum.</title>
        <authorList>
            <person name="Miyake S."/>
            <person name="Ding Y."/>
            <person name="Low A."/>
            <person name="Soh M."/>
            <person name="Seedorf H."/>
        </authorList>
    </citation>
    <scope>NUCLEOTIDE SEQUENCE [LARGE SCALE GENOMIC DNA]</scope>
    <source>
        <strain evidence="2 3">TLL-A3</strain>
    </source>
</reference>
<keyword evidence="3" id="KW-1185">Reference proteome</keyword>
<dbReference type="EMBL" id="SJSA01000001">
    <property type="protein sequence ID" value="TGG39347.1"/>
    <property type="molecule type" value="Genomic_DNA"/>
</dbReference>
<accession>A0A4Z0V4R5</accession>
<comment type="caution">
    <text evidence="2">The sequence shown here is derived from an EMBL/GenBank/DDBJ whole genome shotgun (WGS) entry which is preliminary data.</text>
</comment>
<sequence length="142" mass="16407">MTRTLFISLILCLLAPIASYAQGSISNIVESIEDSNQVSNVMYREKRDPRTRKVVRSTRLIVFSDAKLAKRLISAIKKERPNAVNYQANNERNSAVYCIDFNDNKGNFSRYSLIQEGGKRWTLSVETSYTDPKRNRNQQRRQ</sequence>
<organism evidence="2 3">
    <name type="scientific">Duncaniella freteri</name>
    <dbReference type="NCBI Taxonomy" id="2530391"/>
    <lineage>
        <taxon>Bacteria</taxon>
        <taxon>Pseudomonadati</taxon>
        <taxon>Bacteroidota</taxon>
        <taxon>Bacteroidia</taxon>
        <taxon>Bacteroidales</taxon>
        <taxon>Muribaculaceae</taxon>
        <taxon>Duncaniella</taxon>
    </lineage>
</organism>
<gene>
    <name evidence="2" type="ORF">EZ315_00945</name>
</gene>
<evidence type="ECO:0000256" key="1">
    <source>
        <dbReference type="SAM" id="SignalP"/>
    </source>
</evidence>
<name>A0A4Z0V4R5_9BACT</name>
<evidence type="ECO:0000313" key="3">
    <source>
        <dbReference type="Proteomes" id="UP000297635"/>
    </source>
</evidence>
<feature type="chain" id="PRO_5021347707" evidence="1">
    <location>
        <begin position="22"/>
        <end position="142"/>
    </location>
</feature>
<proteinExistence type="predicted"/>
<dbReference type="InterPro" id="IPR032205">
    <property type="entry name" value="DUF5024"/>
</dbReference>
<keyword evidence="1" id="KW-0732">Signal</keyword>
<protein>
    <submittedName>
        <fullName evidence="2">DUF5024 domain-containing protein</fullName>
    </submittedName>
</protein>
<dbReference type="Pfam" id="PF16427">
    <property type="entry name" value="DUF5024"/>
    <property type="match status" value="1"/>
</dbReference>
<dbReference type="AlphaFoldDB" id="A0A4Z0V4R5"/>
<feature type="signal peptide" evidence="1">
    <location>
        <begin position="1"/>
        <end position="21"/>
    </location>
</feature>
<evidence type="ECO:0000313" key="2">
    <source>
        <dbReference type="EMBL" id="TGG39347.1"/>
    </source>
</evidence>
<dbReference type="Proteomes" id="UP000297635">
    <property type="component" value="Unassembled WGS sequence"/>
</dbReference>